<dbReference type="Pfam" id="PF00067">
    <property type="entry name" value="p450"/>
    <property type="match status" value="1"/>
</dbReference>
<dbReference type="SUPFAM" id="SSF48264">
    <property type="entry name" value="Cytochrome P450"/>
    <property type="match status" value="1"/>
</dbReference>
<gene>
    <name evidence="2" type="ORF">EK21DRAFT_96154</name>
</gene>
<evidence type="ECO:0000313" key="3">
    <source>
        <dbReference type="Proteomes" id="UP000799777"/>
    </source>
</evidence>
<dbReference type="PRINTS" id="PR00463">
    <property type="entry name" value="EP450I"/>
</dbReference>
<dbReference type="OrthoDB" id="6692864at2759"/>
<dbReference type="EMBL" id="ML978155">
    <property type="protein sequence ID" value="KAF2036184.1"/>
    <property type="molecule type" value="Genomic_DNA"/>
</dbReference>
<keyword evidence="1" id="KW-0472">Membrane</keyword>
<dbReference type="Proteomes" id="UP000799777">
    <property type="component" value="Unassembled WGS sequence"/>
</dbReference>
<dbReference type="InterPro" id="IPR002401">
    <property type="entry name" value="Cyt_P450_E_grp-I"/>
</dbReference>
<dbReference type="InterPro" id="IPR050121">
    <property type="entry name" value="Cytochrome_P450_monoxygenase"/>
</dbReference>
<comment type="caution">
    <text evidence="2">The sequence shown here is derived from an EMBL/GenBank/DDBJ whole genome shotgun (WGS) entry which is preliminary data.</text>
</comment>
<protein>
    <submittedName>
        <fullName evidence="2">Cytochrome P450</fullName>
    </submittedName>
</protein>
<accession>A0A9P4HKZ8</accession>
<organism evidence="2 3">
    <name type="scientific">Setomelanomma holmii</name>
    <dbReference type="NCBI Taxonomy" id="210430"/>
    <lineage>
        <taxon>Eukaryota</taxon>
        <taxon>Fungi</taxon>
        <taxon>Dikarya</taxon>
        <taxon>Ascomycota</taxon>
        <taxon>Pezizomycotina</taxon>
        <taxon>Dothideomycetes</taxon>
        <taxon>Pleosporomycetidae</taxon>
        <taxon>Pleosporales</taxon>
        <taxon>Pleosporineae</taxon>
        <taxon>Phaeosphaeriaceae</taxon>
        <taxon>Setomelanomma</taxon>
    </lineage>
</organism>
<keyword evidence="3" id="KW-1185">Reference proteome</keyword>
<dbReference type="InterPro" id="IPR036396">
    <property type="entry name" value="Cyt_P450_sf"/>
</dbReference>
<dbReference type="PANTHER" id="PTHR24305">
    <property type="entry name" value="CYTOCHROME P450"/>
    <property type="match status" value="1"/>
</dbReference>
<dbReference type="Gene3D" id="1.10.630.10">
    <property type="entry name" value="Cytochrome P450"/>
    <property type="match status" value="1"/>
</dbReference>
<name>A0A9P4HKZ8_9PLEO</name>
<dbReference type="GO" id="GO:0005506">
    <property type="term" value="F:iron ion binding"/>
    <property type="evidence" value="ECO:0007669"/>
    <property type="project" value="InterPro"/>
</dbReference>
<sequence>MYPLVTVVQASYTSDFQASLLAGILFHSQVAMPEVEIERSMGHTICRLCLSWSGFIVGLTASLVTYRLFLHRCRKFPGPGLAKLTRFHAAYLNAQEEQFYEKLGAMHERYGDFVRVGPREVSILNPAAIPVLYGPKTQCTRSTFYTFSGDRDDITNLNGVRDPANCRPRRRAWDRGMSTKGMHQRNALCMQPRIKSQVDELVKQLVSRQGQSIDVTKWSLFYSFDTMGSVGFRKDFGNMILGQEHPALQQMHEHLWMLGVLQAIPWLPNLLSGLPEADRSIKGFHDLHNNILTEKQKSYDDNTEPADVVSWLLKAFYEKDASASPTTLSLADDNRAFIVAGNDTTANTLANARLYLAKHQDIHQKLRSQLDAALSEDYSSWDYGKVMSVSYIDDIVNETLRLKPPVIQGLPRETPPQGVYIAGTYVPGHVIASVRIILIQRDPRWWRDPNKFIPERFGEKREEMGTDDSPWIPFQLENGEKFDGDFLASFMMVLRPLNLVFTSRSAT</sequence>
<dbReference type="AlphaFoldDB" id="A0A9P4HKZ8"/>
<keyword evidence="1" id="KW-0812">Transmembrane</keyword>
<reference evidence="2" key="1">
    <citation type="journal article" date="2020" name="Stud. Mycol.">
        <title>101 Dothideomycetes genomes: a test case for predicting lifestyles and emergence of pathogens.</title>
        <authorList>
            <person name="Haridas S."/>
            <person name="Albert R."/>
            <person name="Binder M."/>
            <person name="Bloem J."/>
            <person name="Labutti K."/>
            <person name="Salamov A."/>
            <person name="Andreopoulos B."/>
            <person name="Baker S."/>
            <person name="Barry K."/>
            <person name="Bills G."/>
            <person name="Bluhm B."/>
            <person name="Cannon C."/>
            <person name="Castanera R."/>
            <person name="Culley D."/>
            <person name="Daum C."/>
            <person name="Ezra D."/>
            <person name="Gonzalez J."/>
            <person name="Henrissat B."/>
            <person name="Kuo A."/>
            <person name="Liang C."/>
            <person name="Lipzen A."/>
            <person name="Lutzoni F."/>
            <person name="Magnuson J."/>
            <person name="Mondo S."/>
            <person name="Nolan M."/>
            <person name="Ohm R."/>
            <person name="Pangilinan J."/>
            <person name="Park H.-J."/>
            <person name="Ramirez L."/>
            <person name="Alfaro M."/>
            <person name="Sun H."/>
            <person name="Tritt A."/>
            <person name="Yoshinaga Y."/>
            <person name="Zwiers L.-H."/>
            <person name="Turgeon B."/>
            <person name="Goodwin S."/>
            <person name="Spatafora J."/>
            <person name="Crous P."/>
            <person name="Grigoriev I."/>
        </authorList>
    </citation>
    <scope>NUCLEOTIDE SEQUENCE</scope>
    <source>
        <strain evidence="2">CBS 110217</strain>
    </source>
</reference>
<dbReference type="GO" id="GO:0004497">
    <property type="term" value="F:monooxygenase activity"/>
    <property type="evidence" value="ECO:0007669"/>
    <property type="project" value="InterPro"/>
</dbReference>
<dbReference type="PANTHER" id="PTHR24305:SF78">
    <property type="entry name" value="P450, PUTATIVE (EUROFUNG)-RELATED"/>
    <property type="match status" value="1"/>
</dbReference>
<proteinExistence type="predicted"/>
<evidence type="ECO:0000256" key="1">
    <source>
        <dbReference type="SAM" id="Phobius"/>
    </source>
</evidence>
<dbReference type="GO" id="GO:0020037">
    <property type="term" value="F:heme binding"/>
    <property type="evidence" value="ECO:0007669"/>
    <property type="project" value="InterPro"/>
</dbReference>
<evidence type="ECO:0000313" key="2">
    <source>
        <dbReference type="EMBL" id="KAF2036184.1"/>
    </source>
</evidence>
<keyword evidence="1" id="KW-1133">Transmembrane helix</keyword>
<dbReference type="GO" id="GO:0016705">
    <property type="term" value="F:oxidoreductase activity, acting on paired donors, with incorporation or reduction of molecular oxygen"/>
    <property type="evidence" value="ECO:0007669"/>
    <property type="project" value="InterPro"/>
</dbReference>
<dbReference type="InterPro" id="IPR001128">
    <property type="entry name" value="Cyt_P450"/>
</dbReference>
<feature type="transmembrane region" description="Helical" evidence="1">
    <location>
        <begin position="48"/>
        <end position="69"/>
    </location>
</feature>